<proteinExistence type="inferred from homology"/>
<keyword evidence="6" id="KW-0408">Iron</keyword>
<evidence type="ECO:0000256" key="2">
    <source>
        <dbReference type="ARBA" id="ARBA00010617"/>
    </source>
</evidence>
<comment type="similarity">
    <text evidence="2">Belongs to the cytochrome P450 family.</text>
</comment>
<dbReference type="InterPro" id="IPR050364">
    <property type="entry name" value="Cytochrome_P450_fung"/>
</dbReference>
<dbReference type="AlphaFoldDB" id="A0A8H7D5A7"/>
<dbReference type="Gene3D" id="1.10.630.10">
    <property type="entry name" value="Cytochrome P450"/>
    <property type="match status" value="1"/>
</dbReference>
<dbReference type="Proteomes" id="UP000620124">
    <property type="component" value="Unassembled WGS sequence"/>
</dbReference>
<reference evidence="8" key="1">
    <citation type="submission" date="2020-05" db="EMBL/GenBank/DDBJ databases">
        <title>Mycena genomes resolve the evolution of fungal bioluminescence.</title>
        <authorList>
            <person name="Tsai I.J."/>
        </authorList>
    </citation>
    <scope>NUCLEOTIDE SEQUENCE</scope>
    <source>
        <strain evidence="8">CCC161011</strain>
    </source>
</reference>
<sequence length="119" mass="13509">MSFEAAAGCLVIVFLISWFYTQWLHPLSDNPNNVPLPPGPRPRFVVGNLQDLPTGGHEWDGYAALAQKYKSDIIYLRVLGTSILSINSFHTANELLNQRGRVWSDRPRLPMIKELMGWD</sequence>
<dbReference type="GO" id="GO:0020037">
    <property type="term" value="F:heme binding"/>
    <property type="evidence" value="ECO:0007669"/>
    <property type="project" value="InterPro"/>
</dbReference>
<comment type="cofactor">
    <cofactor evidence="1">
        <name>heme</name>
        <dbReference type="ChEBI" id="CHEBI:30413"/>
    </cofactor>
</comment>
<evidence type="ECO:0000256" key="7">
    <source>
        <dbReference type="ARBA" id="ARBA00023033"/>
    </source>
</evidence>
<dbReference type="SUPFAM" id="SSF48264">
    <property type="entry name" value="Cytochrome P450"/>
    <property type="match status" value="1"/>
</dbReference>
<keyword evidence="9" id="KW-1185">Reference proteome</keyword>
<organism evidence="8 9">
    <name type="scientific">Mycena venus</name>
    <dbReference type="NCBI Taxonomy" id="2733690"/>
    <lineage>
        <taxon>Eukaryota</taxon>
        <taxon>Fungi</taxon>
        <taxon>Dikarya</taxon>
        <taxon>Basidiomycota</taxon>
        <taxon>Agaricomycotina</taxon>
        <taxon>Agaricomycetes</taxon>
        <taxon>Agaricomycetidae</taxon>
        <taxon>Agaricales</taxon>
        <taxon>Marasmiineae</taxon>
        <taxon>Mycenaceae</taxon>
        <taxon>Mycena</taxon>
    </lineage>
</organism>
<evidence type="ECO:0000256" key="5">
    <source>
        <dbReference type="ARBA" id="ARBA00023002"/>
    </source>
</evidence>
<keyword evidence="5" id="KW-0560">Oxidoreductase</keyword>
<accession>A0A8H7D5A7</accession>
<evidence type="ECO:0000313" key="8">
    <source>
        <dbReference type="EMBL" id="KAF7362829.1"/>
    </source>
</evidence>
<dbReference type="PANTHER" id="PTHR46300:SF5">
    <property type="entry name" value="CYTOCHROME P450"/>
    <property type="match status" value="1"/>
</dbReference>
<keyword evidence="3" id="KW-0349">Heme</keyword>
<comment type="caution">
    <text evidence="8">The sequence shown here is derived from an EMBL/GenBank/DDBJ whole genome shotgun (WGS) entry which is preliminary data.</text>
</comment>
<dbReference type="InterPro" id="IPR036396">
    <property type="entry name" value="Cyt_P450_sf"/>
</dbReference>
<evidence type="ECO:0000256" key="6">
    <source>
        <dbReference type="ARBA" id="ARBA00023004"/>
    </source>
</evidence>
<gene>
    <name evidence="8" type="ORF">MVEN_00632700</name>
</gene>
<evidence type="ECO:0000313" key="9">
    <source>
        <dbReference type="Proteomes" id="UP000620124"/>
    </source>
</evidence>
<name>A0A8H7D5A7_9AGAR</name>
<evidence type="ECO:0000256" key="3">
    <source>
        <dbReference type="ARBA" id="ARBA00022617"/>
    </source>
</evidence>
<keyword evidence="4" id="KW-0479">Metal-binding</keyword>
<dbReference type="OrthoDB" id="1055148at2759"/>
<dbReference type="PANTHER" id="PTHR46300">
    <property type="entry name" value="P450, PUTATIVE (EUROFUNG)-RELATED-RELATED"/>
    <property type="match status" value="1"/>
</dbReference>
<keyword evidence="7 8" id="KW-0503">Monooxygenase</keyword>
<evidence type="ECO:0000256" key="4">
    <source>
        <dbReference type="ARBA" id="ARBA00022723"/>
    </source>
</evidence>
<protein>
    <submittedName>
        <fullName evidence="8">Cytochrome P450 monooxygenase 67</fullName>
    </submittedName>
</protein>
<dbReference type="GO" id="GO:0004497">
    <property type="term" value="F:monooxygenase activity"/>
    <property type="evidence" value="ECO:0007669"/>
    <property type="project" value="UniProtKB-KW"/>
</dbReference>
<dbReference type="GO" id="GO:0005506">
    <property type="term" value="F:iron ion binding"/>
    <property type="evidence" value="ECO:0007669"/>
    <property type="project" value="InterPro"/>
</dbReference>
<dbReference type="EMBL" id="JACAZI010000004">
    <property type="protein sequence ID" value="KAF7362829.1"/>
    <property type="molecule type" value="Genomic_DNA"/>
</dbReference>
<evidence type="ECO:0000256" key="1">
    <source>
        <dbReference type="ARBA" id="ARBA00001971"/>
    </source>
</evidence>
<dbReference type="GO" id="GO:0016705">
    <property type="term" value="F:oxidoreductase activity, acting on paired donors, with incorporation or reduction of molecular oxygen"/>
    <property type="evidence" value="ECO:0007669"/>
    <property type="project" value="InterPro"/>
</dbReference>